<dbReference type="KEGG" id="cwo:Cwoe_1295"/>
<feature type="compositionally biased region" description="Low complexity" evidence="1">
    <location>
        <begin position="20"/>
        <end position="30"/>
    </location>
</feature>
<evidence type="ECO:0000313" key="5">
    <source>
        <dbReference type="Proteomes" id="UP000008229"/>
    </source>
</evidence>
<dbReference type="InterPro" id="IPR002656">
    <property type="entry name" value="Acyl_transf_3_dom"/>
</dbReference>
<accession>D3FEQ0</accession>
<dbReference type="eggNOG" id="COG1835">
    <property type="taxonomic scope" value="Bacteria"/>
</dbReference>
<feature type="transmembrane region" description="Helical" evidence="2">
    <location>
        <begin position="268"/>
        <end position="286"/>
    </location>
</feature>
<keyword evidence="2" id="KW-0812">Transmembrane</keyword>
<name>D3FEQ0_CONWI</name>
<feature type="transmembrane region" description="Helical" evidence="2">
    <location>
        <begin position="44"/>
        <end position="62"/>
    </location>
</feature>
<protein>
    <submittedName>
        <fullName evidence="4">Acyltransferase 3</fullName>
    </submittedName>
</protein>
<dbReference type="EMBL" id="CP001854">
    <property type="protein sequence ID" value="ADB49724.1"/>
    <property type="molecule type" value="Genomic_DNA"/>
</dbReference>
<reference evidence="5" key="2">
    <citation type="submission" date="2010-01" db="EMBL/GenBank/DDBJ databases">
        <title>The complete genome of Conexibacter woesei DSM 14684.</title>
        <authorList>
            <consortium name="US DOE Joint Genome Institute (JGI-PGF)"/>
            <person name="Lucas S."/>
            <person name="Copeland A."/>
            <person name="Lapidus A."/>
            <person name="Glavina del Rio T."/>
            <person name="Dalin E."/>
            <person name="Tice H."/>
            <person name="Bruce D."/>
            <person name="Goodwin L."/>
            <person name="Pitluck S."/>
            <person name="Kyrpides N."/>
            <person name="Mavromatis K."/>
            <person name="Ivanova N."/>
            <person name="Mikhailova N."/>
            <person name="Chertkov O."/>
            <person name="Brettin T."/>
            <person name="Detter J.C."/>
            <person name="Han C."/>
            <person name="Larimer F."/>
            <person name="Land M."/>
            <person name="Hauser L."/>
            <person name="Markowitz V."/>
            <person name="Cheng J.-F."/>
            <person name="Hugenholtz P."/>
            <person name="Woyke T."/>
            <person name="Wu D."/>
            <person name="Pukall R."/>
            <person name="Steenblock K."/>
            <person name="Schneider S."/>
            <person name="Klenk H.-P."/>
            <person name="Eisen J.A."/>
        </authorList>
    </citation>
    <scope>NUCLEOTIDE SEQUENCE [LARGE SCALE GENOMIC DNA]</scope>
    <source>
        <strain evidence="5">DSM 14684 / CIP 108061 / JCM 11494 / NBRC 100937 / ID131577</strain>
    </source>
</reference>
<feature type="transmembrane region" description="Helical" evidence="2">
    <location>
        <begin position="207"/>
        <end position="225"/>
    </location>
</feature>
<evidence type="ECO:0000259" key="3">
    <source>
        <dbReference type="Pfam" id="PF01757"/>
    </source>
</evidence>
<evidence type="ECO:0000256" key="1">
    <source>
        <dbReference type="SAM" id="MobiDB-lite"/>
    </source>
</evidence>
<feature type="transmembrane region" description="Helical" evidence="2">
    <location>
        <begin position="237"/>
        <end position="256"/>
    </location>
</feature>
<feature type="domain" description="Acyltransferase 3" evidence="3">
    <location>
        <begin position="40"/>
        <end position="382"/>
    </location>
</feature>
<dbReference type="GO" id="GO:0009103">
    <property type="term" value="P:lipopolysaccharide biosynthetic process"/>
    <property type="evidence" value="ECO:0007669"/>
    <property type="project" value="TreeGrafter"/>
</dbReference>
<feature type="transmembrane region" description="Helical" evidence="2">
    <location>
        <begin position="179"/>
        <end position="200"/>
    </location>
</feature>
<evidence type="ECO:0000313" key="4">
    <source>
        <dbReference type="EMBL" id="ADB49724.1"/>
    </source>
</evidence>
<feature type="transmembrane region" description="Helical" evidence="2">
    <location>
        <begin position="82"/>
        <end position="105"/>
    </location>
</feature>
<keyword evidence="4" id="KW-0808">Transferase</keyword>
<gene>
    <name evidence="4" type="ordered locus">Cwoe_1295</name>
</gene>
<dbReference type="Proteomes" id="UP000008229">
    <property type="component" value="Chromosome"/>
</dbReference>
<feature type="transmembrane region" description="Helical" evidence="2">
    <location>
        <begin position="306"/>
        <end position="328"/>
    </location>
</feature>
<dbReference type="AlphaFoldDB" id="D3FEQ0"/>
<keyword evidence="2" id="KW-0472">Membrane</keyword>
<dbReference type="GO" id="GO:0016020">
    <property type="term" value="C:membrane"/>
    <property type="evidence" value="ECO:0007669"/>
    <property type="project" value="TreeGrafter"/>
</dbReference>
<feature type="region of interest" description="Disordered" evidence="1">
    <location>
        <begin position="1"/>
        <end position="30"/>
    </location>
</feature>
<dbReference type="InterPro" id="IPR050879">
    <property type="entry name" value="Acyltransferase_3"/>
</dbReference>
<feature type="transmembrane region" description="Helical" evidence="2">
    <location>
        <begin position="365"/>
        <end position="386"/>
    </location>
</feature>
<keyword evidence="5" id="KW-1185">Reference proteome</keyword>
<keyword evidence="4" id="KW-0012">Acyltransferase</keyword>
<feature type="compositionally biased region" description="Low complexity" evidence="1">
    <location>
        <begin position="404"/>
        <end position="423"/>
    </location>
</feature>
<reference evidence="4 5" key="1">
    <citation type="journal article" date="2010" name="Stand. Genomic Sci.">
        <title>Complete genome sequence of Conexibacter woesei type strain (ID131577).</title>
        <authorList>
            <person name="Pukall R."/>
            <person name="Lapidus A."/>
            <person name="Glavina Del Rio T."/>
            <person name="Copeland A."/>
            <person name="Tice H."/>
            <person name="Cheng J.-F."/>
            <person name="Lucas S."/>
            <person name="Chen F."/>
            <person name="Nolan M."/>
            <person name="Bruce D."/>
            <person name="Goodwin L."/>
            <person name="Pitluck S."/>
            <person name="Mavromatis K."/>
            <person name="Ivanova N."/>
            <person name="Ovchinnikova G."/>
            <person name="Pati A."/>
            <person name="Chen A."/>
            <person name="Palaniappan K."/>
            <person name="Land M."/>
            <person name="Hauser L."/>
            <person name="Chang Y.-J."/>
            <person name="Jeffries C.D."/>
            <person name="Chain P."/>
            <person name="Meincke L."/>
            <person name="Sims D."/>
            <person name="Brettin T."/>
            <person name="Detter J.C."/>
            <person name="Rohde M."/>
            <person name="Goeker M."/>
            <person name="Bristow J."/>
            <person name="Eisen J.A."/>
            <person name="Markowitz V."/>
            <person name="Kyrpides N.C."/>
            <person name="Klenk H.-P."/>
            <person name="Hugenholtz P."/>
        </authorList>
    </citation>
    <scope>NUCLEOTIDE SEQUENCE [LARGE SCALE GENOMIC DNA]</scope>
    <source>
        <strain evidence="5">DSM 14684 / CIP 108061 / JCM 11494 / NBRC 100937 / ID131577</strain>
    </source>
</reference>
<dbReference type="PANTHER" id="PTHR23028:SF53">
    <property type="entry name" value="ACYL_TRANSF_3 DOMAIN-CONTAINING PROTEIN"/>
    <property type="match status" value="1"/>
</dbReference>
<proteinExistence type="predicted"/>
<sequence>MLLWGTASDRTMTSRSLAPTSRAADGATSRAADRATSRAAAIDGARGLAALSVLAFHAWLYTRVDVSAGARETALDYAMHELRLGLVLFFVLSGFLLWRPFAAAARGGRPRPGTREYLVRRGARVLPAYYLALVGSIVLLWGAAETPGVRLPDAELLPLFLVFGQNFNVGSVMKLDPPMWTLAVEVTFYLLLPLVAVLALRLPRARVVQALVPLGLLAFGVWWNHRIAGGGSIVAGKLLPAMLPYFALGMLTALALDGRRPLRRAAAYALLAAGLLLVLGDALWQADGVASRSTSYAYRIWRDLPAAAGFALVVAVAAGSAGAGTALLRLRPLVAFGTISYGVYLWHVPLLLVARHLGLLPLHTFPAFVLVLALTVPVAAASWRWVERPAIDRARDVTRRWRGPADSAARRGAGRGEPSAAQR</sequence>
<feature type="transmembrane region" description="Helical" evidence="2">
    <location>
        <begin position="333"/>
        <end position="353"/>
    </location>
</feature>
<feature type="transmembrane region" description="Helical" evidence="2">
    <location>
        <begin position="126"/>
        <end position="144"/>
    </location>
</feature>
<dbReference type="HOGENOM" id="CLU_005679_1_3_11"/>
<organism evidence="4 5">
    <name type="scientific">Conexibacter woesei (strain DSM 14684 / CCUG 47730 / CIP 108061 / JCM 11494 / NBRC 100937 / ID131577)</name>
    <dbReference type="NCBI Taxonomy" id="469383"/>
    <lineage>
        <taxon>Bacteria</taxon>
        <taxon>Bacillati</taxon>
        <taxon>Actinomycetota</taxon>
        <taxon>Thermoleophilia</taxon>
        <taxon>Solirubrobacterales</taxon>
        <taxon>Conexibacteraceae</taxon>
        <taxon>Conexibacter</taxon>
    </lineage>
</organism>
<feature type="region of interest" description="Disordered" evidence="1">
    <location>
        <begin position="402"/>
        <end position="423"/>
    </location>
</feature>
<evidence type="ECO:0000256" key="2">
    <source>
        <dbReference type="SAM" id="Phobius"/>
    </source>
</evidence>
<dbReference type="STRING" id="469383.Cwoe_1295"/>
<dbReference type="PANTHER" id="PTHR23028">
    <property type="entry name" value="ACETYLTRANSFERASE"/>
    <property type="match status" value="1"/>
</dbReference>
<dbReference type="Pfam" id="PF01757">
    <property type="entry name" value="Acyl_transf_3"/>
    <property type="match status" value="1"/>
</dbReference>
<keyword evidence="2" id="KW-1133">Transmembrane helix</keyword>
<dbReference type="GO" id="GO:0016747">
    <property type="term" value="F:acyltransferase activity, transferring groups other than amino-acyl groups"/>
    <property type="evidence" value="ECO:0007669"/>
    <property type="project" value="InterPro"/>
</dbReference>
<feature type="compositionally biased region" description="Polar residues" evidence="1">
    <location>
        <begin position="8"/>
        <end position="19"/>
    </location>
</feature>